<sequence length="270" mass="27491">MTDKPSVALVGAGSMGGALLRGWLETGAIDIAHSAVFDPGISADMTVLCKSRELSLNPEIETGYDVLVVAVKPQMAAKALPQYAAIAKDAIVVSVMAGKSTNNISAALGGAVRIARAMPNLPAAIGKGISGLYATETIDAAGRDVVEHLLRAAGKVTWVETEEAIDFVTAVSGSGPAYFFLLTETLADAGEALGLDKQAAAVLARATLAGAGALIDVETRTPAEMRKAVTSPGGTTEAALNILEGDSHALRALVKDAVAAAAKRAKELTN</sequence>
<dbReference type="InterPro" id="IPR029036">
    <property type="entry name" value="P5CR_dimer"/>
</dbReference>
<dbReference type="GO" id="GO:0055129">
    <property type="term" value="P:L-proline biosynthetic process"/>
    <property type="evidence" value="ECO:0007669"/>
    <property type="project" value="UniProtKB-UniRule"/>
</dbReference>
<evidence type="ECO:0000256" key="1">
    <source>
        <dbReference type="ARBA" id="ARBA00005525"/>
    </source>
</evidence>
<dbReference type="SUPFAM" id="SSF51735">
    <property type="entry name" value="NAD(P)-binding Rossmann-fold domains"/>
    <property type="match status" value="1"/>
</dbReference>
<dbReference type="EMBL" id="CP118166">
    <property type="protein sequence ID" value="WDI30590.1"/>
    <property type="molecule type" value="Genomic_DNA"/>
</dbReference>
<keyword evidence="2 4" id="KW-0521">NADP</keyword>
<protein>
    <recommendedName>
        <fullName evidence="4 5">Pyrroline-5-carboxylate reductase</fullName>
        <shortName evidence="4">P5C reductase</shortName>
        <shortName evidence="4">P5CR</shortName>
        <ecNumber evidence="4 5">1.5.1.2</ecNumber>
    </recommendedName>
    <alternativeName>
        <fullName evidence="4">PCA reductase</fullName>
    </alternativeName>
</protein>
<feature type="domain" description="Pyrroline-5-carboxylate reductase dimerisation" evidence="8">
    <location>
        <begin position="162"/>
        <end position="268"/>
    </location>
</feature>
<dbReference type="SUPFAM" id="SSF48179">
    <property type="entry name" value="6-phosphogluconate dehydrogenase C-terminal domain-like"/>
    <property type="match status" value="1"/>
</dbReference>
<dbReference type="InterPro" id="IPR000304">
    <property type="entry name" value="Pyrroline-COOH_reductase"/>
</dbReference>
<evidence type="ECO:0000313" key="10">
    <source>
        <dbReference type="Proteomes" id="UP001214043"/>
    </source>
</evidence>
<dbReference type="AlphaFoldDB" id="A0AAE9ZBZ4"/>
<accession>A0AAE9ZBZ4</accession>
<keyword evidence="4" id="KW-0963">Cytoplasm</keyword>
<dbReference type="GO" id="GO:0004735">
    <property type="term" value="F:pyrroline-5-carboxylate reductase activity"/>
    <property type="evidence" value="ECO:0007669"/>
    <property type="project" value="UniProtKB-UniRule"/>
</dbReference>
<evidence type="ECO:0000256" key="6">
    <source>
        <dbReference type="PIRSR" id="PIRSR000193-1"/>
    </source>
</evidence>
<evidence type="ECO:0000259" key="8">
    <source>
        <dbReference type="Pfam" id="PF14748"/>
    </source>
</evidence>
<proteinExistence type="inferred from homology"/>
<dbReference type="Pfam" id="PF03807">
    <property type="entry name" value="F420_oxidored"/>
    <property type="match status" value="1"/>
</dbReference>
<comment type="catalytic activity">
    <reaction evidence="4">
        <text>L-proline + NADP(+) = (S)-1-pyrroline-5-carboxylate + NADPH + 2 H(+)</text>
        <dbReference type="Rhea" id="RHEA:14109"/>
        <dbReference type="ChEBI" id="CHEBI:15378"/>
        <dbReference type="ChEBI" id="CHEBI:17388"/>
        <dbReference type="ChEBI" id="CHEBI:57783"/>
        <dbReference type="ChEBI" id="CHEBI:58349"/>
        <dbReference type="ChEBI" id="CHEBI:60039"/>
        <dbReference type="EC" id="1.5.1.2"/>
    </reaction>
</comment>
<dbReference type="PIRSF" id="PIRSF000193">
    <property type="entry name" value="Pyrrol-5-carb_rd"/>
    <property type="match status" value="1"/>
</dbReference>
<name>A0AAE9ZBZ4_9PROT</name>
<keyword evidence="4" id="KW-0641">Proline biosynthesis</keyword>
<evidence type="ECO:0000256" key="2">
    <source>
        <dbReference type="ARBA" id="ARBA00022857"/>
    </source>
</evidence>
<comment type="pathway">
    <text evidence="4">Amino-acid biosynthesis; L-proline biosynthesis; L-proline from L-glutamate 5-semialdehyde: step 1/1.</text>
</comment>
<comment type="catalytic activity">
    <reaction evidence="4">
        <text>L-proline + NAD(+) = (S)-1-pyrroline-5-carboxylate + NADH + 2 H(+)</text>
        <dbReference type="Rhea" id="RHEA:14105"/>
        <dbReference type="ChEBI" id="CHEBI:15378"/>
        <dbReference type="ChEBI" id="CHEBI:17388"/>
        <dbReference type="ChEBI" id="CHEBI:57540"/>
        <dbReference type="ChEBI" id="CHEBI:57945"/>
        <dbReference type="ChEBI" id="CHEBI:60039"/>
        <dbReference type="EC" id="1.5.1.2"/>
    </reaction>
</comment>
<dbReference type="InterPro" id="IPR008927">
    <property type="entry name" value="6-PGluconate_DH-like_C_sf"/>
</dbReference>
<dbReference type="Pfam" id="PF14748">
    <property type="entry name" value="P5CR_dimer"/>
    <property type="match status" value="1"/>
</dbReference>
<comment type="subcellular location">
    <subcellularLocation>
        <location evidence="4">Cytoplasm</location>
    </subcellularLocation>
</comment>
<evidence type="ECO:0000256" key="4">
    <source>
        <dbReference type="HAMAP-Rule" id="MF_01925"/>
    </source>
</evidence>
<keyword evidence="3 4" id="KW-0560">Oxidoreductase</keyword>
<comment type="similarity">
    <text evidence="1 4">Belongs to the pyrroline-5-carboxylate reductase family.</text>
</comment>
<gene>
    <name evidence="4 9" type="primary">proC</name>
    <name evidence="9" type="ORF">PUV54_11555</name>
</gene>
<feature type="binding site" evidence="6">
    <location>
        <position position="57"/>
    </location>
    <ligand>
        <name>NADPH</name>
        <dbReference type="ChEBI" id="CHEBI:57783"/>
    </ligand>
</feature>
<dbReference type="PANTHER" id="PTHR11645">
    <property type="entry name" value="PYRROLINE-5-CARBOXYLATE REDUCTASE"/>
    <property type="match status" value="1"/>
</dbReference>
<dbReference type="NCBIfam" id="TIGR00112">
    <property type="entry name" value="proC"/>
    <property type="match status" value="1"/>
</dbReference>
<feature type="domain" description="Pyrroline-5-carboxylate reductase catalytic N-terminal" evidence="7">
    <location>
        <begin position="7"/>
        <end position="98"/>
    </location>
</feature>
<reference evidence="9" key="1">
    <citation type="submission" date="2023-02" db="EMBL/GenBank/DDBJ databases">
        <title>Genome sequence of Hyphococcus flavus.</title>
        <authorList>
            <person name="Rong J.-C."/>
            <person name="Zhao Q."/>
            <person name="Yi M."/>
            <person name="Wu J.-Y."/>
        </authorList>
    </citation>
    <scope>NUCLEOTIDE SEQUENCE</scope>
    <source>
        <strain evidence="9">MCCC 1K03223</strain>
    </source>
</reference>
<dbReference type="PANTHER" id="PTHR11645:SF0">
    <property type="entry name" value="PYRROLINE-5-CARBOXYLATE REDUCTASE 3"/>
    <property type="match status" value="1"/>
</dbReference>
<dbReference type="HAMAP" id="MF_01925">
    <property type="entry name" value="P5C_reductase"/>
    <property type="match status" value="1"/>
</dbReference>
<evidence type="ECO:0000256" key="3">
    <source>
        <dbReference type="ARBA" id="ARBA00023002"/>
    </source>
</evidence>
<evidence type="ECO:0000256" key="5">
    <source>
        <dbReference type="NCBIfam" id="TIGR00112"/>
    </source>
</evidence>
<dbReference type="EC" id="1.5.1.2" evidence="4 5"/>
<evidence type="ECO:0000313" key="9">
    <source>
        <dbReference type="EMBL" id="WDI30590.1"/>
    </source>
</evidence>
<dbReference type="FunFam" id="1.10.3730.10:FF:000001">
    <property type="entry name" value="Pyrroline-5-carboxylate reductase"/>
    <property type="match status" value="1"/>
</dbReference>
<keyword evidence="10" id="KW-1185">Reference proteome</keyword>
<dbReference type="Gene3D" id="3.40.50.720">
    <property type="entry name" value="NAD(P)-binding Rossmann-like Domain"/>
    <property type="match status" value="1"/>
</dbReference>
<comment type="function">
    <text evidence="4">Catalyzes the reduction of 1-pyrroline-5-carboxylate (PCA) to L-proline.</text>
</comment>
<dbReference type="Proteomes" id="UP001214043">
    <property type="component" value="Chromosome"/>
</dbReference>
<dbReference type="InterPro" id="IPR036291">
    <property type="entry name" value="NAD(P)-bd_dom_sf"/>
</dbReference>
<dbReference type="RefSeq" id="WP_274492398.1">
    <property type="nucleotide sequence ID" value="NZ_CP118166.1"/>
</dbReference>
<dbReference type="KEGG" id="hfl:PUV54_11555"/>
<organism evidence="9 10">
    <name type="scientific">Hyphococcus flavus</name>
    <dbReference type="NCBI Taxonomy" id="1866326"/>
    <lineage>
        <taxon>Bacteria</taxon>
        <taxon>Pseudomonadati</taxon>
        <taxon>Pseudomonadota</taxon>
        <taxon>Alphaproteobacteria</taxon>
        <taxon>Parvularculales</taxon>
        <taxon>Parvularculaceae</taxon>
        <taxon>Hyphococcus</taxon>
    </lineage>
</organism>
<evidence type="ECO:0000259" key="7">
    <source>
        <dbReference type="Pfam" id="PF03807"/>
    </source>
</evidence>
<keyword evidence="4" id="KW-0028">Amino-acid biosynthesis</keyword>
<dbReference type="Gene3D" id="1.10.3730.10">
    <property type="entry name" value="ProC C-terminal domain-like"/>
    <property type="match status" value="1"/>
</dbReference>
<feature type="binding site" evidence="6">
    <location>
        <begin position="70"/>
        <end position="73"/>
    </location>
    <ligand>
        <name>NADP(+)</name>
        <dbReference type="ChEBI" id="CHEBI:58349"/>
    </ligand>
</feature>
<dbReference type="GO" id="GO:0005737">
    <property type="term" value="C:cytoplasm"/>
    <property type="evidence" value="ECO:0007669"/>
    <property type="project" value="UniProtKB-SubCell"/>
</dbReference>
<dbReference type="InterPro" id="IPR028939">
    <property type="entry name" value="P5C_Rdtase_cat_N"/>
</dbReference>